<gene>
    <name evidence="1" type="ORF">G9Q97_20700</name>
</gene>
<organism evidence="1 2">
    <name type="scientific">Cyclobacterium plantarum</name>
    <dbReference type="NCBI Taxonomy" id="2716263"/>
    <lineage>
        <taxon>Bacteria</taxon>
        <taxon>Pseudomonadati</taxon>
        <taxon>Bacteroidota</taxon>
        <taxon>Cytophagia</taxon>
        <taxon>Cytophagales</taxon>
        <taxon>Cyclobacteriaceae</taxon>
        <taxon>Cyclobacterium</taxon>
    </lineage>
</organism>
<name>A0ABX0HF92_9BACT</name>
<evidence type="ECO:0000313" key="2">
    <source>
        <dbReference type="Proteomes" id="UP000649799"/>
    </source>
</evidence>
<dbReference type="EMBL" id="JAANYN010000011">
    <property type="protein sequence ID" value="NHE59237.1"/>
    <property type="molecule type" value="Genomic_DNA"/>
</dbReference>
<keyword evidence="2" id="KW-1185">Reference proteome</keyword>
<dbReference type="Proteomes" id="UP000649799">
    <property type="component" value="Unassembled WGS sequence"/>
</dbReference>
<dbReference type="RefSeq" id="WP_166150416.1">
    <property type="nucleotide sequence ID" value="NZ_JAANYN010000011.1"/>
</dbReference>
<protein>
    <submittedName>
        <fullName evidence="1">Uncharacterized protein</fullName>
    </submittedName>
</protein>
<accession>A0ABX0HF92</accession>
<reference evidence="1 2" key="1">
    <citation type="submission" date="2020-03" db="EMBL/GenBank/DDBJ databases">
        <title>Cyclobacterium plantarum sp. nov., a marine bacterium isolated from a coastal-marine wetland.</title>
        <authorList>
            <person name="Sanchez-Porro C."/>
            <person name="Ventosa A."/>
            <person name="Amoozegar M."/>
        </authorList>
    </citation>
    <scope>NUCLEOTIDE SEQUENCE [LARGE SCALE GENOMIC DNA]</scope>
    <source>
        <strain evidence="1 2">GBPx2</strain>
    </source>
</reference>
<sequence>METGKSAIDSEERRDAFQYFYDSAGKMIRQKEFDPYFGFQQITTTEYFYH</sequence>
<comment type="caution">
    <text evidence="1">The sequence shown here is derived from an EMBL/GenBank/DDBJ whole genome shotgun (WGS) entry which is preliminary data.</text>
</comment>
<evidence type="ECO:0000313" key="1">
    <source>
        <dbReference type="EMBL" id="NHE59237.1"/>
    </source>
</evidence>
<proteinExistence type="predicted"/>